<keyword evidence="1" id="KW-1133">Transmembrane helix</keyword>
<gene>
    <name evidence="2" type="ordered locus">Mnod_6488</name>
</gene>
<keyword evidence="1" id="KW-0812">Transmembrane</keyword>
<organism evidence="2 3">
    <name type="scientific">Methylobacterium nodulans (strain LMG 21967 / CNCM I-2342 / ORS 2060)</name>
    <dbReference type="NCBI Taxonomy" id="460265"/>
    <lineage>
        <taxon>Bacteria</taxon>
        <taxon>Pseudomonadati</taxon>
        <taxon>Pseudomonadota</taxon>
        <taxon>Alphaproteobacteria</taxon>
        <taxon>Hyphomicrobiales</taxon>
        <taxon>Methylobacteriaceae</taxon>
        <taxon>Methylobacterium</taxon>
    </lineage>
</organism>
<proteinExistence type="predicted"/>
<keyword evidence="3" id="KW-1185">Reference proteome</keyword>
<dbReference type="Proteomes" id="UP000008207">
    <property type="component" value="Chromosome"/>
</dbReference>
<keyword evidence="1" id="KW-0472">Membrane</keyword>
<sequence length="37" mass="3573">MPWRNGSGPEAATVLGAVALAVLALGAVAIVGAVWPS</sequence>
<evidence type="ECO:0000256" key="1">
    <source>
        <dbReference type="SAM" id="Phobius"/>
    </source>
</evidence>
<dbReference type="STRING" id="460265.Mnod_6488"/>
<reference evidence="2 3" key="1">
    <citation type="submission" date="2009-01" db="EMBL/GenBank/DDBJ databases">
        <title>Complete sequence of chromosome of Methylobacterium nodulans ORS 2060.</title>
        <authorList>
            <consortium name="US DOE Joint Genome Institute"/>
            <person name="Lucas S."/>
            <person name="Copeland A."/>
            <person name="Lapidus A."/>
            <person name="Glavina del Rio T."/>
            <person name="Dalin E."/>
            <person name="Tice H."/>
            <person name="Bruce D."/>
            <person name="Goodwin L."/>
            <person name="Pitluck S."/>
            <person name="Sims D."/>
            <person name="Brettin T."/>
            <person name="Detter J.C."/>
            <person name="Han C."/>
            <person name="Larimer F."/>
            <person name="Land M."/>
            <person name="Hauser L."/>
            <person name="Kyrpides N."/>
            <person name="Ivanova N."/>
            <person name="Marx C.J."/>
            <person name="Richardson P."/>
        </authorList>
    </citation>
    <scope>NUCLEOTIDE SEQUENCE [LARGE SCALE GENOMIC DNA]</scope>
    <source>
        <strain evidence="3">LMG 21967 / CNCM I-2342 / ORS 2060</strain>
    </source>
</reference>
<dbReference type="EMBL" id="CP001349">
    <property type="protein sequence ID" value="ACL61259.1"/>
    <property type="molecule type" value="Genomic_DNA"/>
</dbReference>
<protein>
    <submittedName>
        <fullName evidence="2">Uncharacterized protein</fullName>
    </submittedName>
</protein>
<feature type="transmembrane region" description="Helical" evidence="1">
    <location>
        <begin position="12"/>
        <end position="35"/>
    </location>
</feature>
<name>B8ID93_METNO</name>
<evidence type="ECO:0000313" key="2">
    <source>
        <dbReference type="EMBL" id="ACL61259.1"/>
    </source>
</evidence>
<dbReference type="KEGG" id="mno:Mnod_6488"/>
<evidence type="ECO:0000313" key="3">
    <source>
        <dbReference type="Proteomes" id="UP000008207"/>
    </source>
</evidence>
<dbReference type="HOGENOM" id="CLU_3345837_0_0_5"/>
<accession>B8ID93</accession>
<dbReference type="AlphaFoldDB" id="B8ID93"/>